<proteinExistence type="inferred from homology"/>
<dbReference type="RefSeq" id="WP_188938461.1">
    <property type="nucleotide sequence ID" value="NZ_BMIA01000005.1"/>
</dbReference>
<protein>
    <submittedName>
        <fullName evidence="3">Oxidoreductase</fullName>
    </submittedName>
</protein>
<dbReference type="CDD" id="cd05233">
    <property type="entry name" value="SDR_c"/>
    <property type="match status" value="1"/>
</dbReference>
<evidence type="ECO:0000256" key="2">
    <source>
        <dbReference type="RuleBase" id="RU000363"/>
    </source>
</evidence>
<dbReference type="Proteomes" id="UP000600214">
    <property type="component" value="Unassembled WGS sequence"/>
</dbReference>
<organism evidence="3 4">
    <name type="scientific">Dyadobacter endophyticus</name>
    <dbReference type="NCBI Taxonomy" id="1749036"/>
    <lineage>
        <taxon>Bacteria</taxon>
        <taxon>Pseudomonadati</taxon>
        <taxon>Bacteroidota</taxon>
        <taxon>Cytophagia</taxon>
        <taxon>Cytophagales</taxon>
        <taxon>Spirosomataceae</taxon>
        <taxon>Dyadobacter</taxon>
    </lineage>
</organism>
<dbReference type="InterPro" id="IPR002347">
    <property type="entry name" value="SDR_fam"/>
</dbReference>
<keyword evidence="4" id="KW-1185">Reference proteome</keyword>
<comment type="caution">
    <text evidence="3">The sequence shown here is derived from an EMBL/GenBank/DDBJ whole genome shotgun (WGS) entry which is preliminary data.</text>
</comment>
<dbReference type="InterPro" id="IPR036291">
    <property type="entry name" value="NAD(P)-bd_dom_sf"/>
</dbReference>
<sequence length="269" mass="28863">MDLKLNGKTAFISGSTQGIGFAIAQSLLKEGANVIINGRSENKVADAVQKLKESSPGGTPHGANASGIAADFSKVEEVNALLKQLPDIDILVNNAGIFEPKQFTEISDEEWFRFFEVNVLSGVRLARYFFPKMIAKDWGRIIFISSESGVNIPEEMIHYGTTKTAQLAVSRGLAELTKGTNVTVNTVMPGPTKSEGVADFVKQLGEANNMSAEQAEKDFFKNARPTSLLQRFASVEEIANLVTYVASPLSSGTNGSALKVDGGVAKFII</sequence>
<dbReference type="PANTHER" id="PTHR42879">
    <property type="entry name" value="3-OXOACYL-(ACYL-CARRIER-PROTEIN) REDUCTASE"/>
    <property type="match status" value="1"/>
</dbReference>
<dbReference type="Gene3D" id="3.40.50.720">
    <property type="entry name" value="NAD(P)-binding Rossmann-like Domain"/>
    <property type="match status" value="1"/>
</dbReference>
<dbReference type="Pfam" id="PF00106">
    <property type="entry name" value="adh_short"/>
    <property type="match status" value="1"/>
</dbReference>
<dbReference type="InterPro" id="IPR050259">
    <property type="entry name" value="SDR"/>
</dbReference>
<name>A0ABQ1Z616_9BACT</name>
<accession>A0ABQ1Z616</accession>
<evidence type="ECO:0000313" key="3">
    <source>
        <dbReference type="EMBL" id="GGH51090.1"/>
    </source>
</evidence>
<dbReference type="SUPFAM" id="SSF51735">
    <property type="entry name" value="NAD(P)-binding Rossmann-fold domains"/>
    <property type="match status" value="1"/>
</dbReference>
<evidence type="ECO:0000256" key="1">
    <source>
        <dbReference type="ARBA" id="ARBA00006484"/>
    </source>
</evidence>
<reference evidence="4" key="1">
    <citation type="journal article" date="2019" name="Int. J. Syst. Evol. Microbiol.">
        <title>The Global Catalogue of Microorganisms (GCM) 10K type strain sequencing project: providing services to taxonomists for standard genome sequencing and annotation.</title>
        <authorList>
            <consortium name="The Broad Institute Genomics Platform"/>
            <consortium name="The Broad Institute Genome Sequencing Center for Infectious Disease"/>
            <person name="Wu L."/>
            <person name="Ma J."/>
        </authorList>
    </citation>
    <scope>NUCLEOTIDE SEQUENCE [LARGE SCALE GENOMIC DNA]</scope>
    <source>
        <strain evidence="4">CGMCC 1.15288</strain>
    </source>
</reference>
<gene>
    <name evidence="3" type="ORF">GCM10007423_54220</name>
</gene>
<comment type="similarity">
    <text evidence="1 2">Belongs to the short-chain dehydrogenases/reductases (SDR) family.</text>
</comment>
<dbReference type="EMBL" id="BMIA01000005">
    <property type="protein sequence ID" value="GGH51090.1"/>
    <property type="molecule type" value="Genomic_DNA"/>
</dbReference>
<dbReference type="PRINTS" id="PR00081">
    <property type="entry name" value="GDHRDH"/>
</dbReference>
<dbReference type="PRINTS" id="PR00080">
    <property type="entry name" value="SDRFAMILY"/>
</dbReference>
<evidence type="ECO:0000313" key="4">
    <source>
        <dbReference type="Proteomes" id="UP000600214"/>
    </source>
</evidence>